<keyword evidence="4 5" id="KW-0472">Membrane</keyword>
<dbReference type="KEGG" id="pzu:PHZ_c3156"/>
<proteinExistence type="predicted"/>
<evidence type="ECO:0000256" key="2">
    <source>
        <dbReference type="ARBA" id="ARBA00022692"/>
    </source>
</evidence>
<reference evidence="6 7" key="1">
    <citation type="journal article" date="2008" name="BMC Genomics">
        <title>Complete genome of Phenylobacterium zucineum - a novel facultative intracellular bacterium isolated from human erythroleukemia cell line K562.</title>
        <authorList>
            <person name="Luo Y."/>
            <person name="Xu X."/>
            <person name="Ding Z."/>
            <person name="Liu Z."/>
            <person name="Zhang B."/>
            <person name="Yan Z."/>
            <person name="Sun J."/>
            <person name="Hu S."/>
            <person name="Hu X."/>
        </authorList>
    </citation>
    <scope>NUCLEOTIDE SEQUENCE [LARGE SCALE GENOMIC DNA]</scope>
    <source>
        <strain evidence="6 7">HLK1</strain>
    </source>
</reference>
<dbReference type="HOGENOM" id="CLU_120475_0_0_5"/>
<dbReference type="STRING" id="450851.PHZ_c3156"/>
<dbReference type="Pfam" id="PF13564">
    <property type="entry name" value="DoxX_2"/>
    <property type="match status" value="1"/>
</dbReference>
<accession>B4RA61</accession>
<dbReference type="RefSeq" id="WP_012523703.1">
    <property type="nucleotide sequence ID" value="NC_011144.1"/>
</dbReference>
<dbReference type="Proteomes" id="UP000001868">
    <property type="component" value="Chromosome"/>
</dbReference>
<dbReference type="AlphaFoldDB" id="B4RA61"/>
<gene>
    <name evidence="6" type="ordered locus">PHZ_c3156</name>
</gene>
<comment type="subcellular location">
    <subcellularLocation>
        <location evidence="1">Membrane</location>
        <topology evidence="1">Multi-pass membrane protein</topology>
    </subcellularLocation>
</comment>
<dbReference type="EMBL" id="CP000747">
    <property type="protein sequence ID" value="ACG79565.1"/>
    <property type="molecule type" value="Genomic_DNA"/>
</dbReference>
<evidence type="ECO:0000313" key="6">
    <source>
        <dbReference type="EMBL" id="ACG79565.1"/>
    </source>
</evidence>
<evidence type="ECO:0000256" key="5">
    <source>
        <dbReference type="SAM" id="Phobius"/>
    </source>
</evidence>
<organism evidence="6 7">
    <name type="scientific">Phenylobacterium zucineum (strain HLK1)</name>
    <dbReference type="NCBI Taxonomy" id="450851"/>
    <lineage>
        <taxon>Bacteria</taxon>
        <taxon>Pseudomonadati</taxon>
        <taxon>Pseudomonadota</taxon>
        <taxon>Alphaproteobacteria</taxon>
        <taxon>Caulobacterales</taxon>
        <taxon>Caulobacteraceae</taxon>
        <taxon>Phenylobacterium</taxon>
    </lineage>
</organism>
<evidence type="ECO:0008006" key="8">
    <source>
        <dbReference type="Google" id="ProtNLM"/>
    </source>
</evidence>
<protein>
    <recommendedName>
        <fullName evidence="8">DoxX family protein</fullName>
    </recommendedName>
</protein>
<feature type="transmembrane region" description="Helical" evidence="5">
    <location>
        <begin position="58"/>
        <end position="76"/>
    </location>
</feature>
<name>B4RA61_PHEZH</name>
<evidence type="ECO:0000256" key="4">
    <source>
        <dbReference type="ARBA" id="ARBA00023136"/>
    </source>
</evidence>
<keyword evidence="7" id="KW-1185">Reference proteome</keyword>
<feature type="transmembrane region" description="Helical" evidence="5">
    <location>
        <begin position="19"/>
        <end position="38"/>
    </location>
</feature>
<dbReference type="InterPro" id="IPR032808">
    <property type="entry name" value="DoxX"/>
</dbReference>
<dbReference type="GO" id="GO:0016020">
    <property type="term" value="C:membrane"/>
    <property type="evidence" value="ECO:0007669"/>
    <property type="project" value="UniProtKB-SubCell"/>
</dbReference>
<evidence type="ECO:0000256" key="1">
    <source>
        <dbReference type="ARBA" id="ARBA00004141"/>
    </source>
</evidence>
<evidence type="ECO:0000313" key="7">
    <source>
        <dbReference type="Proteomes" id="UP000001868"/>
    </source>
</evidence>
<keyword evidence="3 5" id="KW-1133">Transmembrane helix</keyword>
<evidence type="ECO:0000256" key="3">
    <source>
        <dbReference type="ARBA" id="ARBA00022989"/>
    </source>
</evidence>
<feature type="transmembrane region" description="Helical" evidence="5">
    <location>
        <begin position="106"/>
        <end position="125"/>
    </location>
</feature>
<keyword evidence="2 5" id="KW-0812">Transmembrane</keyword>
<dbReference type="OrthoDB" id="9811373at2"/>
<dbReference type="eggNOG" id="COG3795">
    <property type="taxonomic scope" value="Bacteria"/>
</dbReference>
<feature type="transmembrane region" description="Helical" evidence="5">
    <location>
        <begin position="81"/>
        <end position="100"/>
    </location>
</feature>
<sequence length="138" mass="14824">MTEITHPSATVPAGRARPIAGWTLTGLFTAFMLFDVGIKLARLPIVEVTGAQLGLPPGSGFAIGVMEAILLGLYLYPRTSVLGAVLFTALFGGTCAVHLLAGDPLFTHMLFGPYLAVFAWGGLWLRDPKLRELFPVRR</sequence>